<feature type="compositionally biased region" description="Polar residues" evidence="1">
    <location>
        <begin position="1"/>
        <end position="14"/>
    </location>
</feature>
<gene>
    <name evidence="2" type="ORF">PS645_04211</name>
</gene>
<dbReference type="RefSeq" id="WP_150582155.1">
    <property type="nucleotide sequence ID" value="NZ_CABVGX010000041.1"/>
</dbReference>
<organism evidence="2 3">
    <name type="scientific">Pseudomonas fluorescens</name>
    <dbReference type="NCBI Taxonomy" id="294"/>
    <lineage>
        <taxon>Bacteria</taxon>
        <taxon>Pseudomonadati</taxon>
        <taxon>Pseudomonadota</taxon>
        <taxon>Gammaproteobacteria</taxon>
        <taxon>Pseudomonadales</taxon>
        <taxon>Pseudomonadaceae</taxon>
        <taxon>Pseudomonas</taxon>
    </lineage>
</organism>
<reference evidence="2 3" key="1">
    <citation type="submission" date="2019-09" db="EMBL/GenBank/DDBJ databases">
        <authorList>
            <person name="Chandra G."/>
            <person name="Truman W A."/>
        </authorList>
    </citation>
    <scope>NUCLEOTIDE SEQUENCE [LARGE SCALE GENOMIC DNA]</scope>
    <source>
        <strain evidence="2">PS645</strain>
    </source>
</reference>
<protein>
    <submittedName>
        <fullName evidence="2">Uncharacterized protein</fullName>
    </submittedName>
</protein>
<evidence type="ECO:0000313" key="2">
    <source>
        <dbReference type="EMBL" id="VVN19203.1"/>
    </source>
</evidence>
<sequence length="124" mass="13087">MKDDLATSSDNQSALHAGPATRLIISGAGNPNNVRRGSNFEKFPSGTLQDASGREVIDTGRYTLLSVTPSSDTAKVTVTNTPGRLNGSVKVTNVQNDMTIVARLTPDNHPHLAANYTVIVKVIG</sequence>
<name>A0A5E6VND4_PSEFL</name>
<proteinExistence type="predicted"/>
<evidence type="ECO:0000313" key="3">
    <source>
        <dbReference type="Proteomes" id="UP000325607"/>
    </source>
</evidence>
<dbReference type="EMBL" id="CABVGX010000041">
    <property type="protein sequence ID" value="VVN19203.1"/>
    <property type="molecule type" value="Genomic_DNA"/>
</dbReference>
<feature type="region of interest" description="Disordered" evidence="1">
    <location>
        <begin position="1"/>
        <end position="47"/>
    </location>
</feature>
<dbReference type="Proteomes" id="UP000325607">
    <property type="component" value="Unassembled WGS sequence"/>
</dbReference>
<accession>A0A5E6VND4</accession>
<dbReference type="AlphaFoldDB" id="A0A5E6VND4"/>
<evidence type="ECO:0000256" key="1">
    <source>
        <dbReference type="SAM" id="MobiDB-lite"/>
    </source>
</evidence>